<protein>
    <submittedName>
        <fullName evidence="1">Uncharacterized protein</fullName>
    </submittedName>
</protein>
<sequence>MRTALAALGVEVPACLPGEDSGCDQSAQGHYLTYLAMLNARVVTMAAANLTGREVTEFNHLANTFYAEYSEGVA</sequence>
<proteinExistence type="predicted"/>
<name>A0A372LY90_9ACTN</name>
<accession>A0A372LY90</accession>
<reference evidence="1 2" key="1">
    <citation type="submission" date="2018-08" db="EMBL/GenBank/DDBJ databases">
        <title>Isolation, diversity and antifungal activity of Actinobacteria from wheat.</title>
        <authorList>
            <person name="Han C."/>
        </authorList>
    </citation>
    <scope>NUCLEOTIDE SEQUENCE [LARGE SCALE GENOMIC DNA]</scope>
    <source>
        <strain evidence="1 2">NEAU-YY421</strain>
    </source>
</reference>
<gene>
    <name evidence="1" type="ORF">DY218_27460</name>
</gene>
<dbReference type="EMBL" id="QUAK01000194">
    <property type="protein sequence ID" value="RFU83648.1"/>
    <property type="molecule type" value="Genomic_DNA"/>
</dbReference>
<comment type="caution">
    <text evidence="1">The sequence shown here is derived from an EMBL/GenBank/DDBJ whole genome shotgun (WGS) entry which is preliminary data.</text>
</comment>
<organism evidence="1 2">
    <name type="scientific">Streptomyces triticagri</name>
    <dbReference type="NCBI Taxonomy" id="2293568"/>
    <lineage>
        <taxon>Bacteria</taxon>
        <taxon>Bacillati</taxon>
        <taxon>Actinomycetota</taxon>
        <taxon>Actinomycetes</taxon>
        <taxon>Kitasatosporales</taxon>
        <taxon>Streptomycetaceae</taxon>
        <taxon>Streptomyces</taxon>
    </lineage>
</organism>
<dbReference type="AlphaFoldDB" id="A0A372LY90"/>
<dbReference type="Proteomes" id="UP000263094">
    <property type="component" value="Unassembled WGS sequence"/>
</dbReference>
<evidence type="ECO:0000313" key="2">
    <source>
        <dbReference type="Proteomes" id="UP000263094"/>
    </source>
</evidence>
<keyword evidence="2" id="KW-1185">Reference proteome</keyword>
<dbReference type="OrthoDB" id="3479827at2"/>
<dbReference type="RefSeq" id="WP_128558803.1">
    <property type="nucleotide sequence ID" value="NZ_QUAK01000194.1"/>
</dbReference>
<evidence type="ECO:0000313" key="1">
    <source>
        <dbReference type="EMBL" id="RFU83648.1"/>
    </source>
</evidence>